<dbReference type="Gene3D" id="3.40.50.10490">
    <property type="entry name" value="Glucose-6-phosphate isomerase like protein, domain 1"/>
    <property type="match status" value="1"/>
</dbReference>
<protein>
    <submittedName>
        <fullName evidence="2">GmhA2 protein</fullName>
        <ecNumber evidence="2">5.3.1.28</ecNumber>
    </submittedName>
</protein>
<dbReference type="EMBL" id="CP010070">
    <property type="protein sequence ID" value="AIZ57025.1"/>
    <property type="molecule type" value="Genomic_DNA"/>
</dbReference>
<dbReference type="GO" id="GO:0016853">
    <property type="term" value="F:isomerase activity"/>
    <property type="evidence" value="ECO:0007669"/>
    <property type="project" value="UniProtKB-KW"/>
</dbReference>
<dbReference type="InterPro" id="IPR035461">
    <property type="entry name" value="GmhA/DiaA"/>
</dbReference>
<feature type="domain" description="SIS" evidence="1">
    <location>
        <begin position="37"/>
        <end position="193"/>
    </location>
</feature>
<dbReference type="Pfam" id="PF13580">
    <property type="entry name" value="SIS_2"/>
    <property type="match status" value="1"/>
</dbReference>
<dbReference type="SUPFAM" id="SSF53697">
    <property type="entry name" value="SIS domain"/>
    <property type="match status" value="1"/>
</dbReference>
<evidence type="ECO:0000259" key="1">
    <source>
        <dbReference type="PROSITE" id="PS51464"/>
    </source>
</evidence>
<dbReference type="PANTHER" id="PTHR30390:SF8">
    <property type="entry name" value="SUGAR ISOMERASE (SIS)"/>
    <property type="match status" value="1"/>
</dbReference>
<dbReference type="GO" id="GO:1901135">
    <property type="term" value="P:carbohydrate derivative metabolic process"/>
    <property type="evidence" value="ECO:0007669"/>
    <property type="project" value="InterPro"/>
</dbReference>
<dbReference type="InterPro" id="IPR046348">
    <property type="entry name" value="SIS_dom_sf"/>
</dbReference>
<accession>A0A0A7LCY7</accession>
<dbReference type="PANTHER" id="PTHR30390">
    <property type="entry name" value="SEDOHEPTULOSE 7-PHOSPHATE ISOMERASE / DNAA INITIATOR-ASSOCIATING FACTOR FOR REPLICATION INITIATION"/>
    <property type="match status" value="1"/>
</dbReference>
<reference evidence="2 3" key="1">
    <citation type="journal article" date="2014" name="Appl. Environ. Microbiol.">
        <title>Comparative Genome Analysis of 'Candidatus Methanoplasma termitum' Indicates a New Mode of Energy Metabolism in the Seventh Order of Methanogens.</title>
        <authorList>
            <person name="Lang K."/>
            <person name="Schuldes J."/>
            <person name="Klingl A."/>
            <person name="Poehlein A."/>
            <person name="Daniel R."/>
            <person name="Brune A."/>
        </authorList>
    </citation>
    <scope>NUCLEOTIDE SEQUENCE [LARGE SCALE GENOMIC DNA]</scope>
    <source>
        <strain evidence="3">Mpt1</strain>
    </source>
</reference>
<evidence type="ECO:0000313" key="2">
    <source>
        <dbReference type="EMBL" id="AIZ57025.1"/>
    </source>
</evidence>
<organism evidence="2 3">
    <name type="scientific">Candidatus Methanoplasma termitum</name>
    <dbReference type="NCBI Taxonomy" id="1577791"/>
    <lineage>
        <taxon>Archaea</taxon>
        <taxon>Methanobacteriati</taxon>
        <taxon>Thermoplasmatota</taxon>
        <taxon>Thermoplasmata</taxon>
        <taxon>Methanomassiliicoccales</taxon>
        <taxon>Methanomassiliicoccaceae</taxon>
        <taxon>Candidatus Methanoplasma</taxon>
    </lineage>
</organism>
<dbReference type="InterPro" id="IPR050099">
    <property type="entry name" value="SIS_GmhA/DiaA_subfam"/>
</dbReference>
<gene>
    <name evidence="2" type="primary">gmhA2</name>
    <name evidence="2" type="ORF">Mpt1_c11630</name>
</gene>
<keyword evidence="3" id="KW-1185">Reference proteome</keyword>
<dbReference type="GO" id="GO:0097367">
    <property type="term" value="F:carbohydrate derivative binding"/>
    <property type="evidence" value="ECO:0007669"/>
    <property type="project" value="InterPro"/>
</dbReference>
<dbReference type="OrthoDB" id="12236at2157"/>
<dbReference type="HOGENOM" id="CLU_080999_1_1_2"/>
<dbReference type="CDD" id="cd05006">
    <property type="entry name" value="SIS_GmhA"/>
    <property type="match status" value="1"/>
</dbReference>
<sequence>MKGSADNASFAKEYLSELTSTIGKVDLSGVDAAIEALIEAHGRGSKIFTAGNGGSSATASHIVCDFNKGISSTLDKKFEMICLSDSIPMLTAIANDVEYGEIFVRYLMGRMKKGDILILISGSGNSENIIRAADYAKNIGCKVIGFTGYDGGKLYKKADINIHFPLEDMQKAEDAHMIFLHLIARAVAKRLGVTMC</sequence>
<proteinExistence type="predicted"/>
<keyword evidence="2" id="KW-0413">Isomerase</keyword>
<name>A0A0A7LCY7_9ARCH</name>
<dbReference type="GeneID" id="24818827"/>
<dbReference type="PROSITE" id="PS51464">
    <property type="entry name" value="SIS"/>
    <property type="match status" value="1"/>
</dbReference>
<dbReference type="RefSeq" id="WP_048113018.1">
    <property type="nucleotide sequence ID" value="NZ_CP010070.1"/>
</dbReference>
<dbReference type="Proteomes" id="UP000030787">
    <property type="component" value="Chromosome"/>
</dbReference>
<dbReference type="InterPro" id="IPR001347">
    <property type="entry name" value="SIS_dom"/>
</dbReference>
<dbReference type="STRING" id="1577791.Mpt1_c11630"/>
<dbReference type="EC" id="5.3.1.28" evidence="2"/>
<dbReference type="KEGG" id="mear:Mpt1_c11630"/>
<dbReference type="AlphaFoldDB" id="A0A0A7LCY7"/>
<evidence type="ECO:0000313" key="3">
    <source>
        <dbReference type="Proteomes" id="UP000030787"/>
    </source>
</evidence>